<proteinExistence type="predicted"/>
<evidence type="ECO:0000256" key="1">
    <source>
        <dbReference type="SAM" id="MobiDB-lite"/>
    </source>
</evidence>
<organism evidence="3 4">
    <name type="scientific">Marasmiellus scandens</name>
    <dbReference type="NCBI Taxonomy" id="2682957"/>
    <lineage>
        <taxon>Eukaryota</taxon>
        <taxon>Fungi</taxon>
        <taxon>Dikarya</taxon>
        <taxon>Basidiomycota</taxon>
        <taxon>Agaricomycotina</taxon>
        <taxon>Agaricomycetes</taxon>
        <taxon>Agaricomycetidae</taxon>
        <taxon>Agaricales</taxon>
        <taxon>Marasmiineae</taxon>
        <taxon>Omphalotaceae</taxon>
        <taxon>Marasmiellus</taxon>
    </lineage>
</organism>
<accession>A0ABR1JVV8</accession>
<comment type="caution">
    <text evidence="3">The sequence shown here is derived from an EMBL/GenBank/DDBJ whole genome shotgun (WGS) entry which is preliminary data.</text>
</comment>
<evidence type="ECO:0000313" key="3">
    <source>
        <dbReference type="EMBL" id="KAK7465420.1"/>
    </source>
</evidence>
<gene>
    <name evidence="3" type="ORF">VKT23_005398</name>
</gene>
<reference evidence="3 4" key="1">
    <citation type="submission" date="2024-01" db="EMBL/GenBank/DDBJ databases">
        <title>A draft genome for the cacao thread blight pathogen Marasmiellus scandens.</title>
        <authorList>
            <person name="Baruah I.K."/>
            <person name="Leung J."/>
            <person name="Bukari Y."/>
            <person name="Amoako-Attah I."/>
            <person name="Meinhardt L.W."/>
            <person name="Bailey B.A."/>
            <person name="Cohen S.P."/>
        </authorList>
    </citation>
    <scope>NUCLEOTIDE SEQUENCE [LARGE SCALE GENOMIC DNA]</scope>
    <source>
        <strain evidence="3 4">GH-19</strain>
    </source>
</reference>
<protein>
    <submittedName>
        <fullName evidence="3">Uncharacterized protein</fullName>
    </submittedName>
</protein>
<feature type="chain" id="PRO_5045950141" evidence="2">
    <location>
        <begin position="23"/>
        <end position="116"/>
    </location>
</feature>
<name>A0ABR1JVV8_9AGAR</name>
<feature type="region of interest" description="Disordered" evidence="1">
    <location>
        <begin position="82"/>
        <end position="116"/>
    </location>
</feature>
<evidence type="ECO:0000313" key="4">
    <source>
        <dbReference type="Proteomes" id="UP001498398"/>
    </source>
</evidence>
<keyword evidence="2" id="KW-0732">Signal</keyword>
<sequence length="116" mass="13021">MQTGAFIQLILTLAAIVSRMAAIVSDLDDAVQRTIQVLDRLLKVLKDETMLSAPEEVTHVESKDRLLMDEVTLTQTVVPIVVEREHKPEKSSSAANKDTSKKKKKKRDEIDDIFGF</sequence>
<evidence type="ECO:0000256" key="2">
    <source>
        <dbReference type="SAM" id="SignalP"/>
    </source>
</evidence>
<feature type="signal peptide" evidence="2">
    <location>
        <begin position="1"/>
        <end position="22"/>
    </location>
</feature>
<dbReference type="EMBL" id="JBANRG010000006">
    <property type="protein sequence ID" value="KAK7465420.1"/>
    <property type="molecule type" value="Genomic_DNA"/>
</dbReference>
<dbReference type="Proteomes" id="UP001498398">
    <property type="component" value="Unassembled WGS sequence"/>
</dbReference>
<keyword evidence="4" id="KW-1185">Reference proteome</keyword>